<dbReference type="Pfam" id="PF21302">
    <property type="entry name" value="Zn_ribbon_RlmA"/>
    <property type="match status" value="1"/>
</dbReference>
<feature type="binding site" evidence="2">
    <location>
        <position position="190"/>
    </location>
    <ligand>
        <name>S-adenosyl-L-methionine</name>
        <dbReference type="ChEBI" id="CHEBI:59789"/>
    </ligand>
</feature>
<evidence type="ECO:0000259" key="4">
    <source>
        <dbReference type="Pfam" id="PF21302"/>
    </source>
</evidence>
<dbReference type="InterPro" id="IPR016718">
    <property type="entry name" value="rRNA_m1G-MeTrfase_A_prd"/>
</dbReference>
<organism evidence="5 6">
    <name type="scientific">Peptostreptococcus russellii</name>
    <dbReference type="NCBI Taxonomy" id="215200"/>
    <lineage>
        <taxon>Bacteria</taxon>
        <taxon>Bacillati</taxon>
        <taxon>Bacillota</taxon>
        <taxon>Clostridia</taxon>
        <taxon>Peptostreptococcales</taxon>
        <taxon>Peptostreptococcaceae</taxon>
        <taxon>Peptostreptococcus</taxon>
    </lineage>
</organism>
<evidence type="ECO:0000313" key="5">
    <source>
        <dbReference type="EMBL" id="SEN95041.1"/>
    </source>
</evidence>
<dbReference type="AlphaFoldDB" id="A0A1H8KQF2"/>
<dbReference type="GO" id="GO:0008168">
    <property type="term" value="F:methyltransferase activity"/>
    <property type="evidence" value="ECO:0007669"/>
    <property type="project" value="UniProtKB-KW"/>
</dbReference>
<keyword evidence="5" id="KW-0808">Transferase</keyword>
<proteinExistence type="predicted"/>
<accession>A0A1H8KQF2</accession>
<feature type="binding site" evidence="2">
    <location>
        <position position="75"/>
    </location>
    <ligand>
        <name>S-adenosyl-L-methionine</name>
        <dbReference type="ChEBI" id="CHEBI:59789"/>
    </ligand>
</feature>
<dbReference type="SUPFAM" id="SSF53335">
    <property type="entry name" value="S-adenosyl-L-methionine-dependent methyltransferases"/>
    <property type="match status" value="1"/>
</dbReference>
<dbReference type="InterPro" id="IPR029063">
    <property type="entry name" value="SAM-dependent_MTases_sf"/>
</dbReference>
<dbReference type="InterPro" id="IPR041698">
    <property type="entry name" value="Methyltransf_25"/>
</dbReference>
<keyword evidence="2" id="KW-0949">S-adenosyl-L-methionine</keyword>
<feature type="domain" description="23S rRNA (guanine(745)-N(1))-methyltransferase N-terminal" evidence="4">
    <location>
        <begin position="15"/>
        <end position="49"/>
    </location>
</feature>
<evidence type="ECO:0000256" key="1">
    <source>
        <dbReference type="PIRSR" id="PIRSR018249-1"/>
    </source>
</evidence>
<keyword evidence="6" id="KW-1185">Reference proteome</keyword>
<feature type="binding site" evidence="1">
    <location>
        <position position="32"/>
    </location>
    <ligand>
        <name>Zn(2+)</name>
        <dbReference type="ChEBI" id="CHEBI:29105"/>
    </ligand>
</feature>
<feature type="binding site" evidence="1">
    <location>
        <position position="16"/>
    </location>
    <ligand>
        <name>Zn(2+)</name>
        <dbReference type="ChEBI" id="CHEBI:29105"/>
    </ligand>
</feature>
<dbReference type="GO" id="GO:0032259">
    <property type="term" value="P:methylation"/>
    <property type="evidence" value="ECO:0007669"/>
    <property type="project" value="UniProtKB-KW"/>
</dbReference>
<dbReference type="PIRSF" id="PIRSF018249">
    <property type="entry name" value="MyrA_prd"/>
    <property type="match status" value="1"/>
</dbReference>
<evidence type="ECO:0000313" key="6">
    <source>
        <dbReference type="Proteomes" id="UP000199512"/>
    </source>
</evidence>
<keyword evidence="1" id="KW-0862">Zinc</keyword>
<dbReference type="CDD" id="cd02440">
    <property type="entry name" value="AdoMet_MTases"/>
    <property type="match status" value="1"/>
</dbReference>
<name>A0A1H8KQF2_9FIRM</name>
<dbReference type="Proteomes" id="UP000199512">
    <property type="component" value="Unassembled WGS sequence"/>
</dbReference>
<dbReference type="InterPro" id="IPR048647">
    <property type="entry name" value="RlmA_N"/>
</dbReference>
<feature type="binding site" evidence="2">
    <location>
        <begin position="102"/>
        <end position="103"/>
    </location>
    <ligand>
        <name>S-adenosyl-L-methionine</name>
        <dbReference type="ChEBI" id="CHEBI:59789"/>
    </ligand>
</feature>
<sequence>MKDKFKRFSENNIIICPHCSSILKLKDRSLICENKHCFDVAKQGYVNLLLNSKKFENYDKFSFENRHTVLESGLYDNILNFIIDYINQFTNSKNILDVACGEGYYSKKISDSLDRNIYAFDISKDSIIIAARSDKNKLVKWFVSDLANIAVKDSSFDFTLDIFSPANYEEFKRILKSDGSLIKVIPGENHLFEIREKVKDKLENSHYSNKAVVDCFSDSFDIIHRESISYKFEVTNELLMAIINMTPLLFNIDSSKIDWSDISEITIHAEVLIGKK</sequence>
<dbReference type="Pfam" id="PF13649">
    <property type="entry name" value="Methyltransf_25"/>
    <property type="match status" value="1"/>
</dbReference>
<feature type="domain" description="Methyltransferase" evidence="3">
    <location>
        <begin position="95"/>
        <end position="179"/>
    </location>
</feature>
<dbReference type="STRING" id="215200.SAMN05216454_1395"/>
<evidence type="ECO:0000256" key="2">
    <source>
        <dbReference type="PIRSR" id="PIRSR018249-2"/>
    </source>
</evidence>
<feature type="binding site" evidence="1">
    <location>
        <position position="19"/>
    </location>
    <ligand>
        <name>Zn(2+)</name>
        <dbReference type="ChEBI" id="CHEBI:29105"/>
    </ligand>
</feature>
<evidence type="ECO:0000259" key="3">
    <source>
        <dbReference type="Pfam" id="PF13649"/>
    </source>
</evidence>
<dbReference type="Gene3D" id="3.40.50.150">
    <property type="entry name" value="Vaccinia Virus protein VP39"/>
    <property type="match status" value="1"/>
</dbReference>
<dbReference type="RefSeq" id="WP_091976213.1">
    <property type="nucleotide sequence ID" value="NZ_CAUWDX010000066.1"/>
</dbReference>
<dbReference type="EMBL" id="FODF01000039">
    <property type="protein sequence ID" value="SEN95041.1"/>
    <property type="molecule type" value="Genomic_DNA"/>
</dbReference>
<reference evidence="5 6" key="1">
    <citation type="submission" date="2016-10" db="EMBL/GenBank/DDBJ databases">
        <authorList>
            <person name="de Groot N.N."/>
        </authorList>
    </citation>
    <scope>NUCLEOTIDE SEQUENCE [LARGE SCALE GENOMIC DNA]</scope>
    <source>
        <strain evidence="5 6">Calf135</strain>
    </source>
</reference>
<gene>
    <name evidence="5" type="ORF">SAMN05216454_1395</name>
</gene>
<protein>
    <submittedName>
        <fullName evidence="5">23S rRNA m(1)G-748 methyltransferase</fullName>
    </submittedName>
</protein>
<dbReference type="GO" id="GO:0046872">
    <property type="term" value="F:metal ion binding"/>
    <property type="evidence" value="ECO:0007669"/>
    <property type="project" value="UniProtKB-KW"/>
</dbReference>
<keyword evidence="1" id="KW-0479">Metal-binding</keyword>
<feature type="binding site" evidence="1">
    <location>
        <position position="36"/>
    </location>
    <ligand>
        <name>Zn(2+)</name>
        <dbReference type="ChEBI" id="CHEBI:29105"/>
    </ligand>
</feature>
<dbReference type="OrthoDB" id="5522265at2"/>
<keyword evidence="5" id="KW-0489">Methyltransferase</keyword>